<proteinExistence type="predicted"/>
<dbReference type="OrthoDB" id="2289077at2"/>
<dbReference type="EMBL" id="AWWK01000011">
    <property type="protein sequence ID" value="ETY75430.1"/>
    <property type="molecule type" value="Genomic_DNA"/>
</dbReference>
<reference evidence="1 2" key="1">
    <citation type="journal article" date="2014" name="Genome Announc.">
        <title>Genome Sequence of Lactobacillus fabifermentans Strain T30PCM01, Isolated from Fermenting Grape Marc.</title>
        <authorList>
            <person name="Treu L."/>
            <person name="Vendramin V."/>
            <person name="Bovo B."/>
            <person name="Giacomini A."/>
            <person name="Corich V."/>
            <person name="Campanaro S."/>
        </authorList>
    </citation>
    <scope>NUCLEOTIDE SEQUENCE [LARGE SCALE GENOMIC DNA]</scope>
    <source>
        <strain evidence="1 2">T30PCM01</strain>
    </source>
</reference>
<evidence type="ECO:0000313" key="1">
    <source>
        <dbReference type="EMBL" id="ETY75430.1"/>
    </source>
</evidence>
<dbReference type="STRING" id="1400520.LFAB_02105"/>
<protein>
    <submittedName>
        <fullName evidence="1">Uncharacterized protein</fullName>
    </submittedName>
</protein>
<dbReference type="AlphaFoldDB" id="W6TD73"/>
<comment type="caution">
    <text evidence="1">The sequence shown here is derived from an EMBL/GenBank/DDBJ whole genome shotgun (WGS) entry which is preliminary data.</text>
</comment>
<evidence type="ECO:0000313" key="2">
    <source>
        <dbReference type="Proteomes" id="UP000019247"/>
    </source>
</evidence>
<dbReference type="PATRIC" id="fig|1400520.3.peg.416"/>
<gene>
    <name evidence="1" type="ORF">LFAB_02105</name>
</gene>
<dbReference type="HOGENOM" id="CLU_121384_0_0_9"/>
<accession>W6TD73</accession>
<name>W6TD73_9LACO</name>
<dbReference type="eggNOG" id="ENOG50309PX">
    <property type="taxonomic scope" value="Bacteria"/>
</dbReference>
<sequence length="190" mass="21004">MASFKTVTMRAIAQHISDQASFMKVVINGQTYPSKPAPKAWLGKRLTSTPYALGKLTLTDTDLIFADEQGHDFLTLPLAEVTAVQVGIYQSKIRDWGAPLQFKTQLTLNLVITTAAETYDLLNQDLTVIPALWAWSTANKLAVTDPLQLQTQLTTTDWAKLDWHQVEQWAKGTPYANPYQMLGAAAPVGK</sequence>
<dbReference type="Proteomes" id="UP000019247">
    <property type="component" value="Unassembled WGS sequence"/>
</dbReference>
<dbReference type="RefSeq" id="WP_024623973.1">
    <property type="nucleotide sequence ID" value="NZ_KK036464.1"/>
</dbReference>
<organism evidence="1 2">
    <name type="scientific">Lactiplantibacillus fabifermentans T30PCM01</name>
    <dbReference type="NCBI Taxonomy" id="1400520"/>
    <lineage>
        <taxon>Bacteria</taxon>
        <taxon>Bacillati</taxon>
        <taxon>Bacillota</taxon>
        <taxon>Bacilli</taxon>
        <taxon>Lactobacillales</taxon>
        <taxon>Lactobacillaceae</taxon>
        <taxon>Lactiplantibacillus</taxon>
    </lineage>
</organism>